<keyword evidence="2" id="KW-1185">Reference proteome</keyword>
<dbReference type="AlphaFoldDB" id="A0A7M2Y638"/>
<evidence type="ECO:0008006" key="3">
    <source>
        <dbReference type="Google" id="ProtNLM"/>
    </source>
</evidence>
<evidence type="ECO:0000313" key="2">
    <source>
        <dbReference type="Proteomes" id="UP000594195"/>
    </source>
</evidence>
<accession>A0A7M2Y638</accession>
<organism evidence="1 2">
    <name type="scientific">Kaistella flava</name>
    <name type="common">ex Peng et al. 2021</name>
    <dbReference type="NCBI Taxonomy" id="2038776"/>
    <lineage>
        <taxon>Bacteria</taxon>
        <taxon>Pseudomonadati</taxon>
        <taxon>Bacteroidota</taxon>
        <taxon>Flavobacteriia</taxon>
        <taxon>Flavobacteriales</taxon>
        <taxon>Weeksellaceae</taxon>
        <taxon>Chryseobacterium group</taxon>
        <taxon>Kaistella</taxon>
    </lineage>
</organism>
<name>A0A7M2Y638_9FLAO</name>
<gene>
    <name evidence="1" type="ORF">Q73A0000_04190</name>
</gene>
<proteinExistence type="predicted"/>
<reference evidence="1 2" key="1">
    <citation type="submission" date="2019-05" db="EMBL/GenBank/DDBJ databases">
        <title>Chryseobacterium sp. isolated from King George Island, maritime Antarctica.</title>
        <authorList>
            <person name="Peng X."/>
        </authorList>
    </citation>
    <scope>NUCLEOTIDE SEQUENCE [LARGE SCALE GENOMIC DNA]</scope>
    <source>
        <strain evidence="1 2">7-3A</strain>
    </source>
</reference>
<dbReference type="Proteomes" id="UP000594195">
    <property type="component" value="Chromosome"/>
</dbReference>
<dbReference type="KEGG" id="kfa:Q73A0000_04190"/>
<evidence type="ECO:0000313" key="1">
    <source>
        <dbReference type="EMBL" id="QOW09621.1"/>
    </source>
</evidence>
<protein>
    <recommendedName>
        <fullName evidence="3">Lipoprotein</fullName>
    </recommendedName>
</protein>
<sequence length="187" mass="21698">MKKFLILILLIILSCNENKKIVESSIETDKVKNLELLTFMFQPSLKENTEVVLNFDKKYLTFKNIYPNIQEPPAPPSANGQSSKREYVLRKPIHPFVTNLTNEELLPIKLALNDLSTVDYQITEGTEIDGTSYGFSILFSDRNFKVGFIANEKTEKQRKLVDVILNLLKKKNIFPENEIILEYYSRY</sequence>
<dbReference type="RefSeq" id="WP_193812834.1">
    <property type="nucleotide sequence ID" value="NZ_CP040442.1"/>
</dbReference>
<dbReference type="PROSITE" id="PS51257">
    <property type="entry name" value="PROKAR_LIPOPROTEIN"/>
    <property type="match status" value="1"/>
</dbReference>
<dbReference type="EMBL" id="CP040442">
    <property type="protein sequence ID" value="QOW09621.1"/>
    <property type="molecule type" value="Genomic_DNA"/>
</dbReference>